<dbReference type="Proteomes" id="UP000093080">
    <property type="component" value="Unassembled WGS sequence"/>
</dbReference>
<dbReference type="EMBL" id="MAGO01000005">
    <property type="protein sequence ID" value="OCC15376.1"/>
    <property type="molecule type" value="Genomic_DNA"/>
</dbReference>
<dbReference type="OrthoDB" id="5418356at2"/>
<proteinExistence type="predicted"/>
<dbReference type="GO" id="GO:0016491">
    <property type="term" value="F:oxidoreductase activity"/>
    <property type="evidence" value="ECO:0007669"/>
    <property type="project" value="TreeGrafter"/>
</dbReference>
<dbReference type="Pfam" id="PF13646">
    <property type="entry name" value="HEAT_2"/>
    <property type="match status" value="1"/>
</dbReference>
<dbReference type="AlphaFoldDB" id="A0A1B9F629"/>
<dbReference type="RefSeq" id="WP_067617361.1">
    <property type="nucleotide sequence ID" value="NZ_MAGO01000005.1"/>
</dbReference>
<comment type="caution">
    <text evidence="2">The sequence shown here is derived from an EMBL/GenBank/DDBJ whole genome shotgun (WGS) entry which is preliminary data.</text>
</comment>
<dbReference type="Gene3D" id="1.25.10.10">
    <property type="entry name" value="Leucine-rich Repeat Variant"/>
    <property type="match status" value="2"/>
</dbReference>
<keyword evidence="2" id="KW-0456">Lyase</keyword>
<name>A0A1B9F629_9BACT</name>
<gene>
    <name evidence="2" type="ORF">DBT_1123</name>
</gene>
<accession>A0A1B9F629</accession>
<keyword evidence="3" id="KW-1185">Reference proteome</keyword>
<dbReference type="InterPro" id="IPR011989">
    <property type="entry name" value="ARM-like"/>
</dbReference>
<reference evidence="2 3" key="1">
    <citation type="submission" date="2016-06" db="EMBL/GenBank/DDBJ databases">
        <title>Respiratory ammonification of nitrate coupled to the oxidation of elemental sulfur in deep-sea autotrophic thermophilic bacteria.</title>
        <authorList>
            <person name="Slobodkina G.B."/>
            <person name="Mardanov A.V."/>
            <person name="Ravin N.V."/>
            <person name="Frolova A.A."/>
            <person name="Viryasiv M.B."/>
            <person name="Chernyh N.A."/>
            <person name="Bonch-Osmolovskaya E.A."/>
            <person name="Slobodkin A.I."/>
        </authorList>
    </citation>
    <scope>NUCLEOTIDE SEQUENCE [LARGE SCALE GENOMIC DNA]</scope>
    <source>
        <strain evidence="2 3">S69</strain>
    </source>
</reference>
<dbReference type="STRING" id="1156395.DBT_1123"/>
<dbReference type="InterPro" id="IPR016024">
    <property type="entry name" value="ARM-type_fold"/>
</dbReference>
<keyword evidence="1" id="KW-0677">Repeat</keyword>
<evidence type="ECO:0000313" key="3">
    <source>
        <dbReference type="Proteomes" id="UP000093080"/>
    </source>
</evidence>
<dbReference type="InterPro" id="IPR000357">
    <property type="entry name" value="HEAT"/>
</dbReference>
<evidence type="ECO:0000313" key="2">
    <source>
        <dbReference type="EMBL" id="OCC15376.1"/>
    </source>
</evidence>
<dbReference type="GO" id="GO:0016829">
    <property type="term" value="F:lyase activity"/>
    <property type="evidence" value="ECO:0007669"/>
    <property type="project" value="UniProtKB-KW"/>
</dbReference>
<sequence length="294" mass="32860">MATILEFEERRGLKKKVAKYLEDPSLIAKEGEIAISSIVRAFKVASDEERKRMFLVLSTLAQDELCWILVALIEDPEADDDLKDQAAIYLSVIGAFVSNPQLLTKRLNDLVKGPDKEAKIRAVIAMGWEGNTQSVPILAELLHDKDPEVQEVAVIAMSNLGDSRLFGILTDRLKGASSQQKRAILYNLWRFEGKEEEAMNVYCEALSKEEPGLKSDILTIMSKMDLDSVEDGSLVEQTLRNYLGDPDPQVRLACVKALCEKGSLGIKDAQRLVNDPNMEIKRIALSVLEKRRSQ</sequence>
<organism evidence="2 3">
    <name type="scientific">Dissulfuribacter thermophilus</name>
    <dbReference type="NCBI Taxonomy" id="1156395"/>
    <lineage>
        <taxon>Bacteria</taxon>
        <taxon>Pseudomonadati</taxon>
        <taxon>Thermodesulfobacteriota</taxon>
        <taxon>Dissulfuribacteria</taxon>
        <taxon>Dissulfuribacterales</taxon>
        <taxon>Dissulfuribacteraceae</taxon>
        <taxon>Dissulfuribacter</taxon>
    </lineage>
</organism>
<dbReference type="PANTHER" id="PTHR12697:SF5">
    <property type="entry name" value="DEOXYHYPUSINE HYDROXYLASE"/>
    <property type="match status" value="1"/>
</dbReference>
<evidence type="ECO:0000256" key="1">
    <source>
        <dbReference type="ARBA" id="ARBA00022737"/>
    </source>
</evidence>
<dbReference type="SUPFAM" id="SSF48371">
    <property type="entry name" value="ARM repeat"/>
    <property type="match status" value="1"/>
</dbReference>
<protein>
    <submittedName>
        <fullName evidence="2">PBS lyase HEAT domain protein repeat-containing protein</fullName>
    </submittedName>
</protein>
<dbReference type="PANTHER" id="PTHR12697">
    <property type="entry name" value="PBS LYASE HEAT-LIKE PROTEIN"/>
    <property type="match status" value="1"/>
</dbReference>
<dbReference type="Pfam" id="PF02985">
    <property type="entry name" value="HEAT"/>
    <property type="match status" value="1"/>
</dbReference>